<feature type="region of interest" description="Disordered" evidence="1">
    <location>
        <begin position="1"/>
        <end position="28"/>
    </location>
</feature>
<evidence type="ECO:0000259" key="2">
    <source>
        <dbReference type="PROSITE" id="PS50072"/>
    </source>
</evidence>
<name>A0A5B7GX18_PORTR</name>
<organism evidence="3 4">
    <name type="scientific">Portunus trituberculatus</name>
    <name type="common">Swimming crab</name>
    <name type="synonym">Neptunus trituberculatus</name>
    <dbReference type="NCBI Taxonomy" id="210409"/>
    <lineage>
        <taxon>Eukaryota</taxon>
        <taxon>Metazoa</taxon>
        <taxon>Ecdysozoa</taxon>
        <taxon>Arthropoda</taxon>
        <taxon>Crustacea</taxon>
        <taxon>Multicrustacea</taxon>
        <taxon>Malacostraca</taxon>
        <taxon>Eumalacostraca</taxon>
        <taxon>Eucarida</taxon>
        <taxon>Decapoda</taxon>
        <taxon>Pleocyemata</taxon>
        <taxon>Brachyura</taxon>
        <taxon>Eubrachyura</taxon>
        <taxon>Portunoidea</taxon>
        <taxon>Portunidae</taxon>
        <taxon>Portuninae</taxon>
        <taxon>Portunus</taxon>
    </lineage>
</organism>
<dbReference type="GO" id="GO:0003755">
    <property type="term" value="F:peptidyl-prolyl cis-trans isomerase activity"/>
    <property type="evidence" value="ECO:0007669"/>
    <property type="project" value="InterPro"/>
</dbReference>
<feature type="domain" description="PPIase cyclophilin-type" evidence="2">
    <location>
        <begin position="72"/>
        <end position="205"/>
    </location>
</feature>
<sequence length="225" mass="24240">MDSRRTISSSRHHGPGRTSITTTTSLHNPNTLTNTISIPHAHAAHALYTLLLCTRQMGVVTGLVPLDAPEVFLDLHDGNEALGRVYITLQSHLHRAQQFLALCVGEKGPSYRNSLFHSVLRRSGTGEGLLGGDYEGKAGKGGAAIFGGVQGEEEVAKRCERGMVVRGNHRAEMAAQFCIMVRDGPRNKSVFPFGRVSKGISVVEEACRRPAMTVGVAECGWVLPV</sequence>
<evidence type="ECO:0000313" key="3">
    <source>
        <dbReference type="EMBL" id="MPC62049.1"/>
    </source>
</evidence>
<protein>
    <submittedName>
        <fullName evidence="3">Peptidyl-prolyl cis-trans isomerase B1</fullName>
    </submittedName>
</protein>
<dbReference type="GO" id="GO:0005737">
    <property type="term" value="C:cytoplasm"/>
    <property type="evidence" value="ECO:0007669"/>
    <property type="project" value="TreeGrafter"/>
</dbReference>
<dbReference type="PROSITE" id="PS50072">
    <property type="entry name" value="CSA_PPIASE_2"/>
    <property type="match status" value="1"/>
</dbReference>
<reference evidence="3 4" key="1">
    <citation type="submission" date="2019-05" db="EMBL/GenBank/DDBJ databases">
        <title>Another draft genome of Portunus trituberculatus and its Hox gene families provides insights of decapod evolution.</title>
        <authorList>
            <person name="Jeong J.-H."/>
            <person name="Song I."/>
            <person name="Kim S."/>
            <person name="Choi T."/>
            <person name="Kim D."/>
            <person name="Ryu S."/>
            <person name="Kim W."/>
        </authorList>
    </citation>
    <scope>NUCLEOTIDE SEQUENCE [LARGE SCALE GENOMIC DNA]</scope>
    <source>
        <tissue evidence="3">Muscle</tissue>
    </source>
</reference>
<evidence type="ECO:0000256" key="1">
    <source>
        <dbReference type="SAM" id="MobiDB-lite"/>
    </source>
</evidence>
<dbReference type="SUPFAM" id="SSF50891">
    <property type="entry name" value="Cyclophilin-like"/>
    <property type="match status" value="1"/>
</dbReference>
<dbReference type="GO" id="GO:0016018">
    <property type="term" value="F:cyclosporin A binding"/>
    <property type="evidence" value="ECO:0007669"/>
    <property type="project" value="TreeGrafter"/>
</dbReference>
<dbReference type="PANTHER" id="PTHR11071:SF561">
    <property type="entry name" value="PEPTIDYL-PROLYL CIS-TRANS ISOMERASE D-RELATED"/>
    <property type="match status" value="1"/>
</dbReference>
<keyword evidence="4" id="KW-1185">Reference proteome</keyword>
<dbReference type="GO" id="GO:0006457">
    <property type="term" value="P:protein folding"/>
    <property type="evidence" value="ECO:0007669"/>
    <property type="project" value="TreeGrafter"/>
</dbReference>
<dbReference type="EMBL" id="VSRR010019243">
    <property type="protein sequence ID" value="MPC62049.1"/>
    <property type="molecule type" value="Genomic_DNA"/>
</dbReference>
<feature type="compositionally biased region" description="Polar residues" evidence="1">
    <location>
        <begin position="18"/>
        <end position="28"/>
    </location>
</feature>
<dbReference type="InterPro" id="IPR002130">
    <property type="entry name" value="Cyclophilin-type_PPIase_dom"/>
</dbReference>
<dbReference type="AlphaFoldDB" id="A0A5B7GX18"/>
<dbReference type="Proteomes" id="UP000324222">
    <property type="component" value="Unassembled WGS sequence"/>
</dbReference>
<proteinExistence type="predicted"/>
<dbReference type="InterPro" id="IPR029000">
    <property type="entry name" value="Cyclophilin-like_dom_sf"/>
</dbReference>
<dbReference type="PANTHER" id="PTHR11071">
    <property type="entry name" value="PEPTIDYL-PROLYL CIS-TRANS ISOMERASE"/>
    <property type="match status" value="1"/>
</dbReference>
<keyword evidence="3" id="KW-0413">Isomerase</keyword>
<dbReference type="Gene3D" id="2.40.100.10">
    <property type="entry name" value="Cyclophilin-like"/>
    <property type="match status" value="1"/>
</dbReference>
<dbReference type="OrthoDB" id="9049620at2759"/>
<evidence type="ECO:0000313" key="4">
    <source>
        <dbReference type="Proteomes" id="UP000324222"/>
    </source>
</evidence>
<comment type="caution">
    <text evidence="3">The sequence shown here is derived from an EMBL/GenBank/DDBJ whole genome shotgun (WGS) entry which is preliminary data.</text>
</comment>
<accession>A0A5B7GX18</accession>
<gene>
    <name evidence="3" type="primary">cyp8_1</name>
    <name evidence="3" type="ORF">E2C01_056129</name>
</gene>
<dbReference type="Pfam" id="PF00160">
    <property type="entry name" value="Pro_isomerase"/>
    <property type="match status" value="1"/>
</dbReference>